<keyword evidence="3" id="KW-1185">Reference proteome</keyword>
<name>A0A9R1TCI0_9HYME</name>
<feature type="signal peptide" evidence="2">
    <location>
        <begin position="1"/>
        <end position="17"/>
    </location>
</feature>
<accession>A0A9R1TCI0</accession>
<dbReference type="RefSeq" id="XP_011306804.1">
    <property type="nucleotide sequence ID" value="XM_011308502.1"/>
</dbReference>
<evidence type="ECO:0000256" key="2">
    <source>
        <dbReference type="SAM" id="SignalP"/>
    </source>
</evidence>
<organism evidence="3 4">
    <name type="scientific">Fopius arisanus</name>
    <dbReference type="NCBI Taxonomy" id="64838"/>
    <lineage>
        <taxon>Eukaryota</taxon>
        <taxon>Metazoa</taxon>
        <taxon>Ecdysozoa</taxon>
        <taxon>Arthropoda</taxon>
        <taxon>Hexapoda</taxon>
        <taxon>Insecta</taxon>
        <taxon>Pterygota</taxon>
        <taxon>Neoptera</taxon>
        <taxon>Endopterygota</taxon>
        <taxon>Hymenoptera</taxon>
        <taxon>Apocrita</taxon>
        <taxon>Ichneumonoidea</taxon>
        <taxon>Braconidae</taxon>
        <taxon>Opiinae</taxon>
        <taxon>Fopius</taxon>
    </lineage>
</organism>
<keyword evidence="2" id="KW-0732">Signal</keyword>
<sequence length="183" mass="20104">MLKCFLILSAICCCVNTQNRDIVISNNGVYHQLNHPKEAMENSSEPNFITIRSGKNPFLRSIFGFRRGIAQFHQASNDRSRRYCCGVAKAGVRGLRPVPSVLPPAVPRPPPGYPILPPRTPPITSRLRPSPPAYPILSPPIPPVTSRLRPSPGVYPILSPGPPPGNSRLYPSPSRIRPVSYRG</sequence>
<dbReference type="KEGG" id="fas:105268716"/>
<feature type="region of interest" description="Disordered" evidence="1">
    <location>
        <begin position="127"/>
        <end position="183"/>
    </location>
</feature>
<evidence type="ECO:0000256" key="1">
    <source>
        <dbReference type="SAM" id="MobiDB-lite"/>
    </source>
</evidence>
<gene>
    <name evidence="4" type="primary">LOC105268716</name>
</gene>
<feature type="compositionally biased region" description="Pro residues" evidence="1">
    <location>
        <begin position="129"/>
        <end position="143"/>
    </location>
</feature>
<reference evidence="4" key="1">
    <citation type="submission" date="2025-08" db="UniProtKB">
        <authorList>
            <consortium name="RefSeq"/>
        </authorList>
    </citation>
    <scope>IDENTIFICATION</scope>
    <source>
        <strain evidence="4">USDA-PBARC FA_bdor</strain>
        <tissue evidence="4">Whole organism</tissue>
    </source>
</reference>
<evidence type="ECO:0000313" key="3">
    <source>
        <dbReference type="Proteomes" id="UP000694866"/>
    </source>
</evidence>
<protein>
    <submittedName>
        <fullName evidence="4">Sulfated surface glycoprotein 185</fullName>
    </submittedName>
</protein>
<feature type="chain" id="PRO_5040513578" evidence="2">
    <location>
        <begin position="18"/>
        <end position="183"/>
    </location>
</feature>
<dbReference type="AlphaFoldDB" id="A0A9R1TCI0"/>
<evidence type="ECO:0000313" key="4">
    <source>
        <dbReference type="RefSeq" id="XP_011306804.1"/>
    </source>
</evidence>
<dbReference type="GeneID" id="105268716"/>
<dbReference type="Proteomes" id="UP000694866">
    <property type="component" value="Unplaced"/>
</dbReference>
<proteinExistence type="predicted"/>